<evidence type="ECO:0000313" key="3">
    <source>
        <dbReference type="Proteomes" id="UP001519295"/>
    </source>
</evidence>
<keyword evidence="1" id="KW-0812">Transmembrane</keyword>
<proteinExistence type="predicted"/>
<evidence type="ECO:0008006" key="4">
    <source>
        <dbReference type="Google" id="ProtNLM"/>
    </source>
</evidence>
<organism evidence="2 3">
    <name type="scientific">Pseudonocardia parietis</name>
    <dbReference type="NCBI Taxonomy" id="570936"/>
    <lineage>
        <taxon>Bacteria</taxon>
        <taxon>Bacillati</taxon>
        <taxon>Actinomycetota</taxon>
        <taxon>Actinomycetes</taxon>
        <taxon>Pseudonocardiales</taxon>
        <taxon>Pseudonocardiaceae</taxon>
        <taxon>Pseudonocardia</taxon>
    </lineage>
</organism>
<keyword evidence="1" id="KW-1133">Transmembrane helix</keyword>
<keyword evidence="3" id="KW-1185">Reference proteome</keyword>
<dbReference type="EMBL" id="JAGINU010000001">
    <property type="protein sequence ID" value="MBP2364430.1"/>
    <property type="molecule type" value="Genomic_DNA"/>
</dbReference>
<dbReference type="RefSeq" id="WP_210024488.1">
    <property type="nucleotide sequence ID" value="NZ_JAGINU010000001.1"/>
</dbReference>
<protein>
    <recommendedName>
        <fullName evidence="4">Secreted protein with PEP-CTERM sorting signal</fullName>
    </recommendedName>
</protein>
<dbReference type="Proteomes" id="UP001519295">
    <property type="component" value="Unassembled WGS sequence"/>
</dbReference>
<evidence type="ECO:0000256" key="1">
    <source>
        <dbReference type="SAM" id="Phobius"/>
    </source>
</evidence>
<accession>A0ABS4VKI4</accession>
<feature type="transmembrane region" description="Helical" evidence="1">
    <location>
        <begin position="49"/>
        <end position="66"/>
    </location>
</feature>
<keyword evidence="1" id="KW-0472">Membrane</keyword>
<gene>
    <name evidence="2" type="ORF">JOF36_000126</name>
</gene>
<sequence>MSSTPTTTGTHHDTPARGVPRRLLWVLLAAAVVANGICSLAGLPFVGSAFGVLALVAGGLLVRDHYRRRARTEVGHAPSGRPAA</sequence>
<comment type="caution">
    <text evidence="2">The sequence shown here is derived from an EMBL/GenBank/DDBJ whole genome shotgun (WGS) entry which is preliminary data.</text>
</comment>
<name>A0ABS4VKI4_9PSEU</name>
<evidence type="ECO:0000313" key="2">
    <source>
        <dbReference type="EMBL" id="MBP2364430.1"/>
    </source>
</evidence>
<reference evidence="2 3" key="1">
    <citation type="submission" date="2021-03" db="EMBL/GenBank/DDBJ databases">
        <title>Sequencing the genomes of 1000 actinobacteria strains.</title>
        <authorList>
            <person name="Klenk H.-P."/>
        </authorList>
    </citation>
    <scope>NUCLEOTIDE SEQUENCE [LARGE SCALE GENOMIC DNA]</scope>
    <source>
        <strain evidence="2 3">DSM 45256</strain>
    </source>
</reference>